<feature type="domain" description="HTH cro/C1-type" evidence="2">
    <location>
        <begin position="6"/>
        <end position="60"/>
    </location>
</feature>
<comment type="caution">
    <text evidence="3">The sequence shown here is derived from an EMBL/GenBank/DDBJ whole genome shotgun (WGS) entry which is preliminary data.</text>
</comment>
<organism evidence="3 4">
    <name type="scientific">Ligaoa zhengdingensis</name>
    <dbReference type="NCBI Taxonomy" id="2763658"/>
    <lineage>
        <taxon>Bacteria</taxon>
        <taxon>Bacillati</taxon>
        <taxon>Bacillota</taxon>
        <taxon>Clostridia</taxon>
        <taxon>Eubacteriales</taxon>
        <taxon>Oscillospiraceae</taxon>
        <taxon>Ligaoa</taxon>
    </lineage>
</organism>
<dbReference type="Proteomes" id="UP000653127">
    <property type="component" value="Unassembled WGS sequence"/>
</dbReference>
<name>A0A926E0U9_9FIRM</name>
<dbReference type="CDD" id="cd00093">
    <property type="entry name" value="HTH_XRE"/>
    <property type="match status" value="1"/>
</dbReference>
<gene>
    <name evidence="3" type="ORF">H8711_09115</name>
</gene>
<accession>A0A926E0U9</accession>
<dbReference type="Gene3D" id="1.10.260.40">
    <property type="entry name" value="lambda repressor-like DNA-binding domains"/>
    <property type="match status" value="1"/>
</dbReference>
<reference evidence="3" key="1">
    <citation type="submission" date="2020-08" db="EMBL/GenBank/DDBJ databases">
        <title>Genome public.</title>
        <authorList>
            <person name="Liu C."/>
            <person name="Sun Q."/>
        </authorList>
    </citation>
    <scope>NUCLEOTIDE SEQUENCE</scope>
    <source>
        <strain evidence="3">NSJ-31</strain>
    </source>
</reference>
<evidence type="ECO:0000313" key="3">
    <source>
        <dbReference type="EMBL" id="MBC8547087.1"/>
    </source>
</evidence>
<dbReference type="Pfam" id="PF01381">
    <property type="entry name" value="HTH_3"/>
    <property type="match status" value="1"/>
</dbReference>
<dbReference type="SMART" id="SM00530">
    <property type="entry name" value="HTH_XRE"/>
    <property type="match status" value="1"/>
</dbReference>
<dbReference type="InterPro" id="IPR001387">
    <property type="entry name" value="Cro/C1-type_HTH"/>
</dbReference>
<dbReference type="PANTHER" id="PTHR46558:SF11">
    <property type="entry name" value="HTH-TYPE TRANSCRIPTIONAL REGULATOR XRE"/>
    <property type="match status" value="1"/>
</dbReference>
<dbReference type="SUPFAM" id="SSF47413">
    <property type="entry name" value="lambda repressor-like DNA-binding domains"/>
    <property type="match status" value="1"/>
</dbReference>
<protein>
    <submittedName>
        <fullName evidence="3">Helix-turn-helix transcriptional regulator</fullName>
    </submittedName>
</protein>
<sequence length="128" mass="13935">MLGVRLKELRKIRGMSQAQLAHEIGVSPSAIGMYEQGRREPDHETLGKLCAVFHVSSDFLLGSGGESQQHDLDEIIESVREAILQPEGLMFNGVLLDPADSEKIVDAIRLGIGIVLGQKNMKQNGGRS</sequence>
<evidence type="ECO:0000256" key="1">
    <source>
        <dbReference type="ARBA" id="ARBA00023125"/>
    </source>
</evidence>
<evidence type="ECO:0000259" key="2">
    <source>
        <dbReference type="PROSITE" id="PS50943"/>
    </source>
</evidence>
<dbReference type="InterPro" id="IPR010982">
    <property type="entry name" value="Lambda_DNA-bd_dom_sf"/>
</dbReference>
<dbReference type="PANTHER" id="PTHR46558">
    <property type="entry name" value="TRACRIPTIONAL REGULATORY PROTEIN-RELATED-RELATED"/>
    <property type="match status" value="1"/>
</dbReference>
<dbReference type="AlphaFoldDB" id="A0A926E0U9"/>
<proteinExistence type="predicted"/>
<keyword evidence="1" id="KW-0238">DNA-binding</keyword>
<evidence type="ECO:0000313" key="4">
    <source>
        <dbReference type="Proteomes" id="UP000653127"/>
    </source>
</evidence>
<dbReference type="PROSITE" id="PS50943">
    <property type="entry name" value="HTH_CROC1"/>
    <property type="match status" value="1"/>
</dbReference>
<dbReference type="EMBL" id="JACRST010000013">
    <property type="protein sequence ID" value="MBC8547087.1"/>
    <property type="molecule type" value="Genomic_DNA"/>
</dbReference>
<keyword evidence="4" id="KW-1185">Reference proteome</keyword>
<dbReference type="GO" id="GO:0003677">
    <property type="term" value="F:DNA binding"/>
    <property type="evidence" value="ECO:0007669"/>
    <property type="project" value="UniProtKB-KW"/>
</dbReference>